<evidence type="ECO:0000256" key="4">
    <source>
        <dbReference type="ARBA" id="ARBA00023136"/>
    </source>
</evidence>
<feature type="transmembrane region" description="Helical" evidence="5">
    <location>
        <begin position="166"/>
        <end position="185"/>
    </location>
</feature>
<feature type="transmembrane region" description="Helical" evidence="5">
    <location>
        <begin position="136"/>
        <end position="154"/>
    </location>
</feature>
<evidence type="ECO:0000256" key="2">
    <source>
        <dbReference type="ARBA" id="ARBA00022692"/>
    </source>
</evidence>
<evidence type="ECO:0000313" key="7">
    <source>
        <dbReference type="Proteomes" id="UP000318571"/>
    </source>
</evidence>
<proteinExistence type="predicted"/>
<feature type="transmembrane region" description="Helical" evidence="5">
    <location>
        <begin position="12"/>
        <end position="28"/>
    </location>
</feature>
<sequence>MFMSDPDQWHGTRVALFYGLCSISMNFLNKLVVSTYEFNYPYLIMTCQMVVTVKFLDLLRHFGCHDLKPYSFQTAHDFLPASLCFALHSTLSLTALHGMNIPMYGAIKRSLILSILLITVGCFVAGLGDLQFDRHAYIMGLMSVLAQGGYLTLVQKNSESRKSTLEMVYVNGYNTLPFFITFSIIMGEPSAAFNSQSIRDTTFILAYIVLILLGCILTYSQFLCASVCSALTTSLVSVAKSVAQTVIGFVTFGGVKFHPLILLGITLNTLGGFIYTYIKYYEARSFGQSKKLRDVESGSASNQKAHLVELVTEVIREGMNKEKAAIHYSHRV</sequence>
<reference evidence="6 7" key="1">
    <citation type="journal article" date="2018" name="Nat. Ecol. Evol.">
        <title>Genomic signatures of mitonuclear coevolution across populations of Tigriopus californicus.</title>
        <authorList>
            <person name="Barreto F.S."/>
            <person name="Watson E.T."/>
            <person name="Lima T.G."/>
            <person name="Willett C.S."/>
            <person name="Edmands S."/>
            <person name="Li W."/>
            <person name="Burton R.S."/>
        </authorList>
    </citation>
    <scope>NUCLEOTIDE SEQUENCE [LARGE SCALE GENOMIC DNA]</scope>
    <source>
        <strain evidence="6 7">San Diego</strain>
    </source>
</reference>
<name>A0A553NR19_TIGCA</name>
<feature type="transmembrane region" description="Helical" evidence="5">
    <location>
        <begin position="111"/>
        <end position="130"/>
    </location>
</feature>
<feature type="transmembrane region" description="Helical" evidence="5">
    <location>
        <begin position="79"/>
        <end position="99"/>
    </location>
</feature>
<dbReference type="PANTHER" id="PTHR11132">
    <property type="entry name" value="SOLUTE CARRIER FAMILY 35"/>
    <property type="match status" value="1"/>
</dbReference>
<accession>A0A553NR19</accession>
<evidence type="ECO:0000256" key="3">
    <source>
        <dbReference type="ARBA" id="ARBA00022989"/>
    </source>
</evidence>
<feature type="transmembrane region" description="Helical" evidence="5">
    <location>
        <begin position="235"/>
        <end position="254"/>
    </location>
</feature>
<protein>
    <recommendedName>
        <fullName evidence="8">Sugar phosphate transporter domain-containing protein</fullName>
    </recommendedName>
</protein>
<dbReference type="AlphaFoldDB" id="A0A553NR19"/>
<evidence type="ECO:0000256" key="5">
    <source>
        <dbReference type="SAM" id="Phobius"/>
    </source>
</evidence>
<dbReference type="EMBL" id="VCGU01000011">
    <property type="protein sequence ID" value="TRY67883.1"/>
    <property type="molecule type" value="Genomic_DNA"/>
</dbReference>
<feature type="transmembrane region" description="Helical" evidence="5">
    <location>
        <begin position="205"/>
        <end position="228"/>
    </location>
</feature>
<dbReference type="GO" id="GO:0016020">
    <property type="term" value="C:membrane"/>
    <property type="evidence" value="ECO:0007669"/>
    <property type="project" value="UniProtKB-SubCell"/>
</dbReference>
<dbReference type="InterPro" id="IPR050186">
    <property type="entry name" value="TPT_transporter"/>
</dbReference>
<evidence type="ECO:0000313" key="6">
    <source>
        <dbReference type="EMBL" id="TRY67883.1"/>
    </source>
</evidence>
<gene>
    <name evidence="6" type="ORF">TCAL_05510</name>
</gene>
<dbReference type="OMA" id="GWKDPTM"/>
<evidence type="ECO:0000256" key="1">
    <source>
        <dbReference type="ARBA" id="ARBA00004141"/>
    </source>
</evidence>
<dbReference type="STRING" id="6832.A0A553NR19"/>
<organism evidence="6 7">
    <name type="scientific">Tigriopus californicus</name>
    <name type="common">Marine copepod</name>
    <dbReference type="NCBI Taxonomy" id="6832"/>
    <lineage>
        <taxon>Eukaryota</taxon>
        <taxon>Metazoa</taxon>
        <taxon>Ecdysozoa</taxon>
        <taxon>Arthropoda</taxon>
        <taxon>Crustacea</taxon>
        <taxon>Multicrustacea</taxon>
        <taxon>Hexanauplia</taxon>
        <taxon>Copepoda</taxon>
        <taxon>Harpacticoida</taxon>
        <taxon>Harpacticidae</taxon>
        <taxon>Tigriopus</taxon>
    </lineage>
</organism>
<comment type="subcellular location">
    <subcellularLocation>
        <location evidence="1">Membrane</location>
        <topology evidence="1">Multi-pass membrane protein</topology>
    </subcellularLocation>
</comment>
<keyword evidence="3 5" id="KW-1133">Transmembrane helix</keyword>
<comment type="caution">
    <text evidence="6">The sequence shown here is derived from an EMBL/GenBank/DDBJ whole genome shotgun (WGS) entry which is preliminary data.</text>
</comment>
<keyword evidence="2 5" id="KW-0812">Transmembrane</keyword>
<feature type="transmembrane region" description="Helical" evidence="5">
    <location>
        <begin position="260"/>
        <end position="278"/>
    </location>
</feature>
<evidence type="ECO:0008006" key="8">
    <source>
        <dbReference type="Google" id="ProtNLM"/>
    </source>
</evidence>
<dbReference type="Proteomes" id="UP000318571">
    <property type="component" value="Chromosome 4"/>
</dbReference>
<feature type="transmembrane region" description="Helical" evidence="5">
    <location>
        <begin position="40"/>
        <end position="59"/>
    </location>
</feature>
<keyword evidence="7" id="KW-1185">Reference proteome</keyword>
<keyword evidence="4 5" id="KW-0472">Membrane</keyword>